<reference evidence="1" key="1">
    <citation type="submission" date="2016-04" db="EMBL/GenBank/DDBJ databases">
        <authorList>
            <person name="Evans L.H."/>
            <person name="Alamgir A."/>
            <person name="Owens N."/>
            <person name="Weber N.D."/>
            <person name="Virtaneva K."/>
            <person name="Barbian K."/>
            <person name="Babar A."/>
            <person name="Rosenke K."/>
        </authorList>
    </citation>
    <scope>NUCLEOTIDE SEQUENCE</scope>
    <source>
        <strain evidence="1">86-1</strain>
    </source>
</reference>
<organism evidence="1">
    <name type="scientific">uncultured Dysgonomonas sp</name>
    <dbReference type="NCBI Taxonomy" id="206096"/>
    <lineage>
        <taxon>Bacteria</taxon>
        <taxon>Pseudomonadati</taxon>
        <taxon>Bacteroidota</taxon>
        <taxon>Bacteroidia</taxon>
        <taxon>Bacteroidales</taxon>
        <taxon>Dysgonomonadaceae</taxon>
        <taxon>Dysgonomonas</taxon>
        <taxon>environmental samples</taxon>
    </lineage>
</organism>
<proteinExistence type="predicted"/>
<dbReference type="AlphaFoldDB" id="A0A212J891"/>
<sequence>MQKVTDILVNSHQLAVNNLYLVYSCLSSKGNTCNSFLSFVISFVYLVAKTLYRKVHR</sequence>
<evidence type="ECO:0000313" key="1">
    <source>
        <dbReference type="EMBL" id="SBV95415.1"/>
    </source>
</evidence>
<protein>
    <submittedName>
        <fullName evidence="1">Uncharacterized protein</fullName>
    </submittedName>
</protein>
<gene>
    <name evidence="1" type="ORF">KL86DYS1_11385</name>
</gene>
<dbReference type="PROSITE" id="PS51257">
    <property type="entry name" value="PROKAR_LIPOPROTEIN"/>
    <property type="match status" value="1"/>
</dbReference>
<name>A0A212J891_9BACT</name>
<dbReference type="EMBL" id="FLUM01000001">
    <property type="protein sequence ID" value="SBV95415.1"/>
    <property type="molecule type" value="Genomic_DNA"/>
</dbReference>
<accession>A0A212J891</accession>